<sequence length="706" mass="79662">MIASTASSTETHNSKSSNLTINAPSPGTKAWTNQEFQNVVRTPLPFPQPLDREMFAGSDFDSDTFLASRRHVTLDELKKELTAHLKSLKNELVEMINRDYASFIDLSTNLKGVDKVIEEVARPLGKMREEVQGVRTTLQGVIDSLENQLSHRTSIREKKAALQLLINIHESVRKVENLLLISGDSASNIASGDESGNNVKQIERVAIEYNQMQYLVNRGKDLPFVENIDWRITRIKDTLRINLSSALRLALLAVKDPSATVSSKETLTQILRTYALIDQTKSAEEVIREELVAPFIQETVSRPILDNPSQLLISHVYPTRPAHSQSQSSVKTYFTNAYSKEPLALIKDLKGTSFEILVNSVWTEVVDSITKRLSVIFNPGNPNTFHKNYTISMNFLLSIENMCVSKKSLIYLRNHPSYMEFMKRWQLPVYFQLRFKEISSHIEDVLNSGSEIPVDEMIDSQDPKPLILPASKSIFLAIERCWSDEVFIYGLTHRFWKLSLQLVQRYKNWLMSILAGLITETNGHGNDRLSSSSKRSTGAPVSRVGSPAPNSTNGNASTEAQDDLLLKRLTIVAHDVENMNIKMMEFYHEHISIKLPDSVIDLPIIEESITSALSSLQSDLPDFTQKVSAILTNRCADTLRQHIRRNGSNETLTSTDDPTTSMSDEDKIRLQIFLDVKQFGVELTNIGLSLDKINGYNELYKVVEPY</sequence>
<keyword evidence="2" id="KW-1185">Reference proteome</keyword>
<dbReference type="EMBL" id="CAJVPT010007398">
    <property type="protein sequence ID" value="CAG8541058.1"/>
    <property type="molecule type" value="Genomic_DNA"/>
</dbReference>
<organism evidence="1 2">
    <name type="scientific">Acaulospora colombiana</name>
    <dbReference type="NCBI Taxonomy" id="27376"/>
    <lineage>
        <taxon>Eukaryota</taxon>
        <taxon>Fungi</taxon>
        <taxon>Fungi incertae sedis</taxon>
        <taxon>Mucoromycota</taxon>
        <taxon>Glomeromycotina</taxon>
        <taxon>Glomeromycetes</taxon>
        <taxon>Diversisporales</taxon>
        <taxon>Acaulosporaceae</taxon>
        <taxon>Acaulospora</taxon>
    </lineage>
</organism>
<gene>
    <name evidence="1" type="ORF">ACOLOM_LOCUS4475</name>
</gene>
<protein>
    <submittedName>
        <fullName evidence="1">5891_t:CDS:1</fullName>
    </submittedName>
</protein>
<evidence type="ECO:0000313" key="2">
    <source>
        <dbReference type="Proteomes" id="UP000789525"/>
    </source>
</evidence>
<reference evidence="1" key="1">
    <citation type="submission" date="2021-06" db="EMBL/GenBank/DDBJ databases">
        <authorList>
            <person name="Kallberg Y."/>
            <person name="Tangrot J."/>
            <person name="Rosling A."/>
        </authorList>
    </citation>
    <scope>NUCLEOTIDE SEQUENCE</scope>
    <source>
        <strain evidence="1">CL356</strain>
    </source>
</reference>
<feature type="non-terminal residue" evidence="1">
    <location>
        <position position="706"/>
    </location>
</feature>
<dbReference type="Proteomes" id="UP000789525">
    <property type="component" value="Unassembled WGS sequence"/>
</dbReference>
<accession>A0ACA9LTL4</accession>
<name>A0ACA9LTL4_9GLOM</name>
<comment type="caution">
    <text evidence="1">The sequence shown here is derived from an EMBL/GenBank/DDBJ whole genome shotgun (WGS) entry which is preliminary data.</text>
</comment>
<evidence type="ECO:0000313" key="1">
    <source>
        <dbReference type="EMBL" id="CAG8541058.1"/>
    </source>
</evidence>
<proteinExistence type="predicted"/>